<accession>L1JLZ3</accession>
<feature type="domain" description="Methyltransferase" evidence="1">
    <location>
        <begin position="89"/>
        <end position="187"/>
    </location>
</feature>
<reference evidence="3" key="3">
    <citation type="submission" date="2015-06" db="UniProtKB">
        <authorList>
            <consortium name="EnsemblProtists"/>
        </authorList>
    </citation>
    <scope>IDENTIFICATION</scope>
</reference>
<dbReference type="CDD" id="cd02440">
    <property type="entry name" value="AdoMet_MTases"/>
    <property type="match status" value="1"/>
</dbReference>
<dbReference type="EMBL" id="JH992981">
    <property type="protein sequence ID" value="EKX49596.1"/>
    <property type="molecule type" value="Genomic_DNA"/>
</dbReference>
<dbReference type="EnsemblProtists" id="EKX49596">
    <property type="protein sequence ID" value="EKX49596"/>
    <property type="gene ID" value="GUITHDRAFT_162048"/>
</dbReference>
<dbReference type="InterPro" id="IPR050508">
    <property type="entry name" value="Methyltransf_Superfamily"/>
</dbReference>
<proteinExistence type="predicted"/>
<reference evidence="2 4" key="1">
    <citation type="journal article" date="2012" name="Nature">
        <title>Algal genomes reveal evolutionary mosaicism and the fate of nucleomorphs.</title>
        <authorList>
            <consortium name="DOE Joint Genome Institute"/>
            <person name="Curtis B.A."/>
            <person name="Tanifuji G."/>
            <person name="Burki F."/>
            <person name="Gruber A."/>
            <person name="Irimia M."/>
            <person name="Maruyama S."/>
            <person name="Arias M.C."/>
            <person name="Ball S.G."/>
            <person name="Gile G.H."/>
            <person name="Hirakawa Y."/>
            <person name="Hopkins J.F."/>
            <person name="Kuo A."/>
            <person name="Rensing S.A."/>
            <person name="Schmutz J."/>
            <person name="Symeonidi A."/>
            <person name="Elias M."/>
            <person name="Eveleigh R.J."/>
            <person name="Herman E.K."/>
            <person name="Klute M.J."/>
            <person name="Nakayama T."/>
            <person name="Obornik M."/>
            <person name="Reyes-Prieto A."/>
            <person name="Armbrust E.V."/>
            <person name="Aves S.J."/>
            <person name="Beiko R.G."/>
            <person name="Coutinho P."/>
            <person name="Dacks J.B."/>
            <person name="Durnford D.G."/>
            <person name="Fast N.M."/>
            <person name="Green B.R."/>
            <person name="Grisdale C.J."/>
            <person name="Hempel F."/>
            <person name="Henrissat B."/>
            <person name="Hoppner M.P."/>
            <person name="Ishida K."/>
            <person name="Kim E."/>
            <person name="Koreny L."/>
            <person name="Kroth P.G."/>
            <person name="Liu Y."/>
            <person name="Malik S.B."/>
            <person name="Maier U.G."/>
            <person name="McRose D."/>
            <person name="Mock T."/>
            <person name="Neilson J.A."/>
            <person name="Onodera N.T."/>
            <person name="Poole A.M."/>
            <person name="Pritham E.J."/>
            <person name="Richards T.A."/>
            <person name="Rocap G."/>
            <person name="Roy S.W."/>
            <person name="Sarai C."/>
            <person name="Schaack S."/>
            <person name="Shirato S."/>
            <person name="Slamovits C.H."/>
            <person name="Spencer D.F."/>
            <person name="Suzuki S."/>
            <person name="Worden A.Z."/>
            <person name="Zauner S."/>
            <person name="Barry K."/>
            <person name="Bell C."/>
            <person name="Bharti A.K."/>
            <person name="Crow J.A."/>
            <person name="Grimwood J."/>
            <person name="Kramer R."/>
            <person name="Lindquist E."/>
            <person name="Lucas S."/>
            <person name="Salamov A."/>
            <person name="McFadden G.I."/>
            <person name="Lane C.E."/>
            <person name="Keeling P.J."/>
            <person name="Gray M.W."/>
            <person name="Grigoriev I.V."/>
            <person name="Archibald J.M."/>
        </authorList>
    </citation>
    <scope>NUCLEOTIDE SEQUENCE</scope>
    <source>
        <strain evidence="2 4">CCMP2712</strain>
    </source>
</reference>
<dbReference type="Proteomes" id="UP000011087">
    <property type="component" value="Unassembled WGS sequence"/>
</dbReference>
<dbReference type="Pfam" id="PF13649">
    <property type="entry name" value="Methyltransf_25"/>
    <property type="match status" value="1"/>
</dbReference>
<dbReference type="GO" id="GO:0008168">
    <property type="term" value="F:methyltransferase activity"/>
    <property type="evidence" value="ECO:0007669"/>
    <property type="project" value="TreeGrafter"/>
</dbReference>
<dbReference type="eggNOG" id="ENOG502S208">
    <property type="taxonomic scope" value="Eukaryota"/>
</dbReference>
<dbReference type="InterPro" id="IPR041698">
    <property type="entry name" value="Methyltransf_25"/>
</dbReference>
<protein>
    <recommendedName>
        <fullName evidence="1">Methyltransferase domain-containing protein</fullName>
    </recommendedName>
</protein>
<dbReference type="Gene3D" id="3.40.50.150">
    <property type="entry name" value="Vaccinia Virus protein VP39"/>
    <property type="match status" value="1"/>
</dbReference>
<name>L1JLZ3_GUITC</name>
<dbReference type="KEGG" id="gtt:GUITHDRAFT_162048"/>
<dbReference type="AlphaFoldDB" id="L1JLZ3"/>
<dbReference type="GeneID" id="17306252"/>
<dbReference type="OMA" id="GGFYFMC"/>
<dbReference type="PANTHER" id="PTHR42912">
    <property type="entry name" value="METHYLTRANSFERASE"/>
    <property type="match status" value="1"/>
</dbReference>
<reference evidence="4" key="2">
    <citation type="submission" date="2012-11" db="EMBL/GenBank/DDBJ databases">
        <authorList>
            <person name="Kuo A."/>
            <person name="Curtis B.A."/>
            <person name="Tanifuji G."/>
            <person name="Burki F."/>
            <person name="Gruber A."/>
            <person name="Irimia M."/>
            <person name="Maruyama S."/>
            <person name="Arias M.C."/>
            <person name="Ball S.G."/>
            <person name="Gile G.H."/>
            <person name="Hirakawa Y."/>
            <person name="Hopkins J.F."/>
            <person name="Rensing S.A."/>
            <person name="Schmutz J."/>
            <person name="Symeonidi A."/>
            <person name="Elias M."/>
            <person name="Eveleigh R.J."/>
            <person name="Herman E.K."/>
            <person name="Klute M.J."/>
            <person name="Nakayama T."/>
            <person name="Obornik M."/>
            <person name="Reyes-Prieto A."/>
            <person name="Armbrust E.V."/>
            <person name="Aves S.J."/>
            <person name="Beiko R.G."/>
            <person name="Coutinho P."/>
            <person name="Dacks J.B."/>
            <person name="Durnford D.G."/>
            <person name="Fast N.M."/>
            <person name="Green B.R."/>
            <person name="Grisdale C."/>
            <person name="Hempe F."/>
            <person name="Henrissat B."/>
            <person name="Hoppner M.P."/>
            <person name="Ishida K.-I."/>
            <person name="Kim E."/>
            <person name="Koreny L."/>
            <person name="Kroth P.G."/>
            <person name="Liu Y."/>
            <person name="Malik S.-B."/>
            <person name="Maier U.G."/>
            <person name="McRose D."/>
            <person name="Mock T."/>
            <person name="Neilson J.A."/>
            <person name="Onodera N.T."/>
            <person name="Poole A.M."/>
            <person name="Pritham E.J."/>
            <person name="Richards T.A."/>
            <person name="Rocap G."/>
            <person name="Roy S.W."/>
            <person name="Sarai C."/>
            <person name="Schaack S."/>
            <person name="Shirato S."/>
            <person name="Slamovits C.H."/>
            <person name="Spencer D.F."/>
            <person name="Suzuki S."/>
            <person name="Worden A.Z."/>
            <person name="Zauner S."/>
            <person name="Barry K."/>
            <person name="Bell C."/>
            <person name="Bharti A.K."/>
            <person name="Crow J.A."/>
            <person name="Grimwood J."/>
            <person name="Kramer R."/>
            <person name="Lindquist E."/>
            <person name="Lucas S."/>
            <person name="Salamov A."/>
            <person name="McFadden G.I."/>
            <person name="Lane C.E."/>
            <person name="Keeling P.J."/>
            <person name="Gray M.W."/>
            <person name="Grigoriev I.V."/>
            <person name="Archibald J.M."/>
        </authorList>
    </citation>
    <scope>NUCLEOTIDE SEQUENCE</scope>
    <source>
        <strain evidence="4">CCMP2712</strain>
    </source>
</reference>
<dbReference type="InterPro" id="IPR029063">
    <property type="entry name" value="SAM-dependent_MTases_sf"/>
</dbReference>
<gene>
    <name evidence="2" type="ORF">GUITHDRAFT_162048</name>
</gene>
<evidence type="ECO:0000313" key="3">
    <source>
        <dbReference type="EnsemblProtists" id="EKX49596"/>
    </source>
</evidence>
<evidence type="ECO:0000313" key="2">
    <source>
        <dbReference type="EMBL" id="EKX49596.1"/>
    </source>
</evidence>
<keyword evidence="4" id="KW-1185">Reference proteome</keyword>
<evidence type="ECO:0000313" key="4">
    <source>
        <dbReference type="Proteomes" id="UP000011087"/>
    </source>
</evidence>
<organism evidence="2">
    <name type="scientific">Guillardia theta (strain CCMP2712)</name>
    <name type="common">Cryptophyte</name>
    <dbReference type="NCBI Taxonomy" id="905079"/>
    <lineage>
        <taxon>Eukaryota</taxon>
        <taxon>Cryptophyceae</taxon>
        <taxon>Pyrenomonadales</taxon>
        <taxon>Geminigeraceae</taxon>
        <taxon>Guillardia</taxon>
    </lineage>
</organism>
<dbReference type="SUPFAM" id="SSF53335">
    <property type="entry name" value="S-adenosyl-L-methionine-dependent methyltransferases"/>
    <property type="match status" value="1"/>
</dbReference>
<dbReference type="HOGENOM" id="CLU_1016830_0_0_1"/>
<sequence length="260" mass="29618">MARQLVELLAPSVAFRESNVETNRKVWDLYAKDWRPDCEWVRKMADNLGEEWNDADLEFIGDEWSDRYSLQQVLDEFILPYCLQGCKAMEIGCGGGRVAVKVIPSCGEFHCADISSEMLRKAKQKVKELGLEAGRKVAFDYLEAAQLPADCTETFDFIYSFDCFPHCDSHTIFQYLKEIRRALKSEGRAMIHTANITTEPGFKRFAKQKEASVQGFCFTSPDIIRTLVKNAGLEIVKESSVDGNNIYYSRDFLCVLRKSG</sequence>
<dbReference type="RefSeq" id="XP_005836576.1">
    <property type="nucleotide sequence ID" value="XM_005836519.1"/>
</dbReference>
<dbReference type="OrthoDB" id="416496at2759"/>
<dbReference type="PANTHER" id="PTHR42912:SF93">
    <property type="entry name" value="N6-ADENOSINE-METHYLTRANSFERASE TMT1A"/>
    <property type="match status" value="1"/>
</dbReference>
<dbReference type="PaxDb" id="55529-EKX49596"/>
<evidence type="ECO:0000259" key="1">
    <source>
        <dbReference type="Pfam" id="PF13649"/>
    </source>
</evidence>